<dbReference type="Proteomes" id="UP001162483">
    <property type="component" value="Unassembled WGS sequence"/>
</dbReference>
<proteinExistence type="predicted"/>
<feature type="non-terminal residue" evidence="1">
    <location>
        <position position="1"/>
    </location>
</feature>
<evidence type="ECO:0000313" key="2">
    <source>
        <dbReference type="Proteomes" id="UP001162483"/>
    </source>
</evidence>
<keyword evidence="2" id="KW-1185">Reference proteome</keyword>
<name>A0ABN9AY70_9NEOB</name>
<organism evidence="1 2">
    <name type="scientific">Staurois parvus</name>
    <dbReference type="NCBI Taxonomy" id="386267"/>
    <lineage>
        <taxon>Eukaryota</taxon>
        <taxon>Metazoa</taxon>
        <taxon>Chordata</taxon>
        <taxon>Craniata</taxon>
        <taxon>Vertebrata</taxon>
        <taxon>Euteleostomi</taxon>
        <taxon>Amphibia</taxon>
        <taxon>Batrachia</taxon>
        <taxon>Anura</taxon>
        <taxon>Neobatrachia</taxon>
        <taxon>Ranoidea</taxon>
        <taxon>Ranidae</taxon>
        <taxon>Staurois</taxon>
    </lineage>
</organism>
<dbReference type="EMBL" id="CATNWA010001323">
    <property type="protein sequence ID" value="CAI9539840.1"/>
    <property type="molecule type" value="Genomic_DNA"/>
</dbReference>
<sequence length="47" mass="5286">QGSCSLIGQSGENENAFYKLKPVLCWTLSHKTALTADKEMYLAVYIY</sequence>
<protein>
    <submittedName>
        <fullName evidence="1">Uncharacterized protein</fullName>
    </submittedName>
</protein>
<evidence type="ECO:0000313" key="1">
    <source>
        <dbReference type="EMBL" id="CAI9539840.1"/>
    </source>
</evidence>
<gene>
    <name evidence="1" type="ORF">SPARVUS_LOCUS1645917</name>
</gene>
<reference evidence="1" key="1">
    <citation type="submission" date="2023-05" db="EMBL/GenBank/DDBJ databases">
        <authorList>
            <person name="Stuckert A."/>
        </authorList>
    </citation>
    <scope>NUCLEOTIDE SEQUENCE</scope>
</reference>
<accession>A0ABN9AY70</accession>
<comment type="caution">
    <text evidence="1">The sequence shown here is derived from an EMBL/GenBank/DDBJ whole genome shotgun (WGS) entry which is preliminary data.</text>
</comment>